<dbReference type="EMBL" id="JARFID010000030">
    <property type="protein sequence ID" value="MDE8696725.1"/>
    <property type="molecule type" value="Genomic_DNA"/>
</dbReference>
<dbReference type="SUPFAM" id="SSF51161">
    <property type="entry name" value="Trimeric LpxA-like enzymes"/>
    <property type="match status" value="1"/>
</dbReference>
<dbReference type="Proteomes" id="UP001221924">
    <property type="component" value="Unassembled WGS sequence"/>
</dbReference>
<evidence type="ECO:0000313" key="4">
    <source>
        <dbReference type="Proteomes" id="UP001221924"/>
    </source>
</evidence>
<dbReference type="RefSeq" id="WP_195508006.1">
    <property type="nucleotide sequence ID" value="NZ_CP072251.1"/>
</dbReference>
<evidence type="ECO:0000256" key="2">
    <source>
        <dbReference type="ARBA" id="ARBA00022679"/>
    </source>
</evidence>
<proteinExistence type="inferred from homology"/>
<dbReference type="InterPro" id="IPR051159">
    <property type="entry name" value="Hexapeptide_acetyltransf"/>
</dbReference>
<accession>A0AAW6MCE9</accession>
<dbReference type="CDD" id="cd04647">
    <property type="entry name" value="LbH_MAT_like"/>
    <property type="match status" value="1"/>
</dbReference>
<keyword evidence="2" id="KW-0808">Transferase</keyword>
<dbReference type="Pfam" id="PF00132">
    <property type="entry name" value="Hexapep"/>
    <property type="match status" value="1"/>
</dbReference>
<dbReference type="AlphaFoldDB" id="A0AAW6MCE9"/>
<dbReference type="InterPro" id="IPR001451">
    <property type="entry name" value="Hexapep"/>
</dbReference>
<keyword evidence="3" id="KW-0012">Acyltransferase</keyword>
<reference evidence="3" key="1">
    <citation type="submission" date="2023-03" db="EMBL/GenBank/DDBJ databases">
        <title>DFI Biobank Strains.</title>
        <authorList>
            <person name="Mostad J."/>
            <person name="Paddock L."/>
            <person name="Medina S."/>
            <person name="Waligurski E."/>
            <person name="Barat B."/>
            <person name="Smith R."/>
            <person name="Burgo V."/>
            <person name="Metcalfe C."/>
            <person name="Woodson C."/>
            <person name="Sundararajan A."/>
            <person name="Ramaswamy R."/>
            <person name="Lin H."/>
            <person name="Pamer E.G."/>
        </authorList>
    </citation>
    <scope>NUCLEOTIDE SEQUENCE</scope>
    <source>
        <strain evidence="3">DFI.9.5</strain>
    </source>
</reference>
<dbReference type="PANTHER" id="PTHR23416">
    <property type="entry name" value="SIALIC ACID SYNTHASE-RELATED"/>
    <property type="match status" value="1"/>
</dbReference>
<organism evidence="3 4">
    <name type="scientific">Bacteroides cellulosilyticus</name>
    <dbReference type="NCBI Taxonomy" id="246787"/>
    <lineage>
        <taxon>Bacteria</taxon>
        <taxon>Pseudomonadati</taxon>
        <taxon>Bacteroidota</taxon>
        <taxon>Bacteroidia</taxon>
        <taxon>Bacteroidales</taxon>
        <taxon>Bacteroidaceae</taxon>
        <taxon>Bacteroides</taxon>
    </lineage>
</organism>
<dbReference type="PANTHER" id="PTHR23416:SF23">
    <property type="entry name" value="ACETYLTRANSFERASE C18B11.09C-RELATED"/>
    <property type="match status" value="1"/>
</dbReference>
<dbReference type="GeneID" id="66307854"/>
<evidence type="ECO:0000313" key="3">
    <source>
        <dbReference type="EMBL" id="MDE8696725.1"/>
    </source>
</evidence>
<name>A0AAW6MCE9_9BACE</name>
<dbReference type="GO" id="GO:0008374">
    <property type="term" value="F:O-acyltransferase activity"/>
    <property type="evidence" value="ECO:0007669"/>
    <property type="project" value="TreeGrafter"/>
</dbReference>
<comment type="caution">
    <text evidence="3">The sequence shown here is derived from an EMBL/GenBank/DDBJ whole genome shotgun (WGS) entry which is preliminary data.</text>
</comment>
<dbReference type="InterPro" id="IPR011004">
    <property type="entry name" value="Trimer_LpxA-like_sf"/>
</dbReference>
<protein>
    <submittedName>
        <fullName evidence="3">Acyltransferase</fullName>
    </submittedName>
</protein>
<evidence type="ECO:0000256" key="1">
    <source>
        <dbReference type="ARBA" id="ARBA00007274"/>
    </source>
</evidence>
<sequence>MNPSITFRIFRRLHIISDEERYGRISILGIIGHTCSTIGKLLLYKYCYSSFLLEPLNFKMLRPLFWKWMGCTVGYNVKIGHSVVLDYGNADLIELGNNVSITDCCILLCHRKDISNYHAGDNSADLPFIHESIKLENGVNLGKGCIVMPGVTIGEGSVIGAGSVVSKSIPAWSVAVGVPAKVIKELK</sequence>
<comment type="similarity">
    <text evidence="1">Belongs to the transferase hexapeptide repeat family.</text>
</comment>
<gene>
    <name evidence="3" type="ORF">PZH42_21710</name>
</gene>
<dbReference type="Gene3D" id="2.160.10.10">
    <property type="entry name" value="Hexapeptide repeat proteins"/>
    <property type="match status" value="1"/>
</dbReference>